<reference evidence="1" key="1">
    <citation type="journal article" date="2014" name="Front. Microbiol.">
        <title>High frequency of phylogenetically diverse reductive dehalogenase-homologous genes in deep subseafloor sedimentary metagenomes.</title>
        <authorList>
            <person name="Kawai M."/>
            <person name="Futagami T."/>
            <person name="Toyoda A."/>
            <person name="Takaki Y."/>
            <person name="Nishi S."/>
            <person name="Hori S."/>
            <person name="Arai W."/>
            <person name="Tsubouchi T."/>
            <person name="Morono Y."/>
            <person name="Uchiyama I."/>
            <person name="Ito T."/>
            <person name="Fujiyama A."/>
            <person name="Inagaki F."/>
            <person name="Takami H."/>
        </authorList>
    </citation>
    <scope>NUCLEOTIDE SEQUENCE</scope>
    <source>
        <strain evidence="1">Expedition CK06-06</strain>
    </source>
</reference>
<comment type="caution">
    <text evidence="1">The sequence shown here is derived from an EMBL/GenBank/DDBJ whole genome shotgun (WGS) entry which is preliminary data.</text>
</comment>
<dbReference type="AlphaFoldDB" id="X1HKH9"/>
<accession>X1HKH9</accession>
<feature type="non-terminal residue" evidence="1">
    <location>
        <position position="36"/>
    </location>
</feature>
<organism evidence="1">
    <name type="scientific">marine sediment metagenome</name>
    <dbReference type="NCBI Taxonomy" id="412755"/>
    <lineage>
        <taxon>unclassified sequences</taxon>
        <taxon>metagenomes</taxon>
        <taxon>ecological metagenomes</taxon>
    </lineage>
</organism>
<dbReference type="EMBL" id="BARU01033719">
    <property type="protein sequence ID" value="GAH70636.1"/>
    <property type="molecule type" value="Genomic_DNA"/>
</dbReference>
<proteinExistence type="predicted"/>
<protein>
    <submittedName>
        <fullName evidence="1">Uncharacterized protein</fullName>
    </submittedName>
</protein>
<evidence type="ECO:0000313" key="1">
    <source>
        <dbReference type="EMBL" id="GAH70636.1"/>
    </source>
</evidence>
<gene>
    <name evidence="1" type="ORF">S03H2_53013</name>
</gene>
<sequence length="36" mass="4172">MVELILKHIPGRCCPDYDCLYGSWDKKHCRGCGRDC</sequence>
<name>X1HKH9_9ZZZZ</name>